<dbReference type="InterPro" id="IPR043128">
    <property type="entry name" value="Rev_trsase/Diguanyl_cyclase"/>
</dbReference>
<dbReference type="OrthoDB" id="5593800at2759"/>
<gene>
    <name evidence="1" type="ORF">LPJ61_003755</name>
</gene>
<proteinExistence type="predicted"/>
<evidence type="ECO:0000313" key="2">
    <source>
        <dbReference type="Proteomes" id="UP001143981"/>
    </source>
</evidence>
<comment type="caution">
    <text evidence="1">The sequence shown here is derived from an EMBL/GenBank/DDBJ whole genome shotgun (WGS) entry which is preliminary data.</text>
</comment>
<dbReference type="Gene3D" id="3.30.70.270">
    <property type="match status" value="1"/>
</dbReference>
<dbReference type="AlphaFoldDB" id="A0A9W8CXX7"/>
<organism evidence="1 2">
    <name type="scientific">Coemansia biformis</name>
    <dbReference type="NCBI Taxonomy" id="1286918"/>
    <lineage>
        <taxon>Eukaryota</taxon>
        <taxon>Fungi</taxon>
        <taxon>Fungi incertae sedis</taxon>
        <taxon>Zoopagomycota</taxon>
        <taxon>Kickxellomycotina</taxon>
        <taxon>Kickxellomycetes</taxon>
        <taxon>Kickxellales</taxon>
        <taxon>Kickxellaceae</taxon>
        <taxon>Coemansia</taxon>
    </lineage>
</organism>
<dbReference type="SUPFAM" id="SSF56672">
    <property type="entry name" value="DNA/RNA polymerases"/>
    <property type="match status" value="1"/>
</dbReference>
<protein>
    <recommendedName>
        <fullName evidence="3">Reverse transcriptase domain-containing protein</fullName>
    </recommendedName>
</protein>
<dbReference type="InterPro" id="IPR043502">
    <property type="entry name" value="DNA/RNA_pol_sf"/>
</dbReference>
<evidence type="ECO:0000313" key="1">
    <source>
        <dbReference type="EMBL" id="KAJ1728965.1"/>
    </source>
</evidence>
<accession>A0A9W8CXX7</accession>
<dbReference type="Proteomes" id="UP001143981">
    <property type="component" value="Unassembled WGS sequence"/>
</dbReference>
<reference evidence="1" key="1">
    <citation type="submission" date="2022-07" db="EMBL/GenBank/DDBJ databases">
        <title>Phylogenomic reconstructions and comparative analyses of Kickxellomycotina fungi.</title>
        <authorList>
            <person name="Reynolds N.K."/>
            <person name="Stajich J.E."/>
            <person name="Barry K."/>
            <person name="Grigoriev I.V."/>
            <person name="Crous P."/>
            <person name="Smith M.E."/>
        </authorList>
    </citation>
    <scope>NUCLEOTIDE SEQUENCE</scope>
    <source>
        <strain evidence="1">BCRC 34381</strain>
    </source>
</reference>
<evidence type="ECO:0008006" key="3">
    <source>
        <dbReference type="Google" id="ProtNLM"/>
    </source>
</evidence>
<keyword evidence="2" id="KW-1185">Reference proteome</keyword>
<name>A0A9W8CXX7_9FUNG</name>
<sequence>MRSISMQLPRPTEHVQFLQDAHIMSSVDMVSFFMQLRLAADVADFWVYNGMCYVKLCTQCMVQGNSKSLAIAQAFLTFILGMAESLRSKPLVYIDNVYLKDMAGDKAVHIMDVSIMLCCLAATNITVNMRKSLWCATSSMEVLGHSWSANCSWAPFDHCIATLQGMDFPVMVSSIWCLCGGINSISKHILWSQVLLVPFYEATGKA</sequence>
<dbReference type="EMBL" id="JANBOI010000704">
    <property type="protein sequence ID" value="KAJ1728965.1"/>
    <property type="molecule type" value="Genomic_DNA"/>
</dbReference>